<dbReference type="PANTHER" id="PTHR21556:SF2">
    <property type="entry name" value="TRESLIN"/>
    <property type="match status" value="1"/>
</dbReference>
<dbReference type="GO" id="GO:0010212">
    <property type="term" value="P:response to ionizing radiation"/>
    <property type="evidence" value="ECO:0007669"/>
    <property type="project" value="InterPro"/>
</dbReference>
<dbReference type="GO" id="GO:0030174">
    <property type="term" value="P:regulation of DNA-templated DNA replication initiation"/>
    <property type="evidence" value="ECO:0007669"/>
    <property type="project" value="TreeGrafter"/>
</dbReference>
<evidence type="ECO:0000313" key="1">
    <source>
        <dbReference type="EMBL" id="KAK8933762.1"/>
    </source>
</evidence>
<dbReference type="GO" id="GO:0033314">
    <property type="term" value="P:mitotic DNA replication checkpoint signaling"/>
    <property type="evidence" value="ECO:0007669"/>
    <property type="project" value="InterPro"/>
</dbReference>
<reference evidence="1 2" key="1">
    <citation type="journal article" date="2022" name="Nat. Plants">
        <title>Genomes of leafy and leafless Platanthera orchids illuminate the evolution of mycoheterotrophy.</title>
        <authorList>
            <person name="Li M.H."/>
            <person name="Liu K.W."/>
            <person name="Li Z."/>
            <person name="Lu H.C."/>
            <person name="Ye Q.L."/>
            <person name="Zhang D."/>
            <person name="Wang J.Y."/>
            <person name="Li Y.F."/>
            <person name="Zhong Z.M."/>
            <person name="Liu X."/>
            <person name="Yu X."/>
            <person name="Liu D.K."/>
            <person name="Tu X.D."/>
            <person name="Liu B."/>
            <person name="Hao Y."/>
            <person name="Liao X.Y."/>
            <person name="Jiang Y.T."/>
            <person name="Sun W.H."/>
            <person name="Chen J."/>
            <person name="Chen Y.Q."/>
            <person name="Ai Y."/>
            <person name="Zhai J.W."/>
            <person name="Wu S.S."/>
            <person name="Zhou Z."/>
            <person name="Hsiao Y.Y."/>
            <person name="Wu W.L."/>
            <person name="Chen Y.Y."/>
            <person name="Lin Y.F."/>
            <person name="Hsu J.L."/>
            <person name="Li C.Y."/>
            <person name="Wang Z.W."/>
            <person name="Zhao X."/>
            <person name="Zhong W.Y."/>
            <person name="Ma X.K."/>
            <person name="Ma L."/>
            <person name="Huang J."/>
            <person name="Chen G.Z."/>
            <person name="Huang M.Z."/>
            <person name="Huang L."/>
            <person name="Peng D.H."/>
            <person name="Luo Y.B."/>
            <person name="Zou S.Q."/>
            <person name="Chen S.P."/>
            <person name="Lan S."/>
            <person name="Tsai W.C."/>
            <person name="Van de Peer Y."/>
            <person name="Liu Z.J."/>
        </authorList>
    </citation>
    <scope>NUCLEOTIDE SEQUENCE [LARGE SCALE GENOMIC DNA]</scope>
    <source>
        <strain evidence="1">Lor287</strain>
    </source>
</reference>
<name>A0AAP0B9G7_9ASPA</name>
<gene>
    <name evidence="1" type="ORF">KSP39_PZI015876</name>
</gene>
<proteinExistence type="predicted"/>
<dbReference type="PANTHER" id="PTHR21556">
    <property type="entry name" value="TRESLIN"/>
    <property type="match status" value="1"/>
</dbReference>
<dbReference type="Proteomes" id="UP001418222">
    <property type="component" value="Unassembled WGS sequence"/>
</dbReference>
<dbReference type="GO" id="GO:0003682">
    <property type="term" value="F:chromatin binding"/>
    <property type="evidence" value="ECO:0007669"/>
    <property type="project" value="TreeGrafter"/>
</dbReference>
<organism evidence="1 2">
    <name type="scientific">Platanthera zijinensis</name>
    <dbReference type="NCBI Taxonomy" id="2320716"/>
    <lineage>
        <taxon>Eukaryota</taxon>
        <taxon>Viridiplantae</taxon>
        <taxon>Streptophyta</taxon>
        <taxon>Embryophyta</taxon>
        <taxon>Tracheophyta</taxon>
        <taxon>Spermatophyta</taxon>
        <taxon>Magnoliopsida</taxon>
        <taxon>Liliopsida</taxon>
        <taxon>Asparagales</taxon>
        <taxon>Orchidaceae</taxon>
        <taxon>Orchidoideae</taxon>
        <taxon>Orchideae</taxon>
        <taxon>Orchidinae</taxon>
        <taxon>Platanthera</taxon>
    </lineage>
</organism>
<evidence type="ECO:0000313" key="2">
    <source>
        <dbReference type="Proteomes" id="UP001418222"/>
    </source>
</evidence>
<accession>A0AAP0B9G7</accession>
<dbReference type="EMBL" id="JBBWWQ010000013">
    <property type="protein sequence ID" value="KAK8933762.1"/>
    <property type="molecule type" value="Genomic_DNA"/>
</dbReference>
<sequence length="746" mass="82836">MQHAIFFFLSTPSRKMDALNSSQIQRIVLLVDLHPFLVLGNTGPYLCNIAAAARRILAFPPLSSSLAAYKFFFSSLSPIVSTSKLRDLFGKSPTFLSFDRPIQTLESLLCTINSLASIHDSLQPGRSAYSRASFVAGSLLQLEHDYAWELHPLKHRGMFQSLMVRSNLVLLFSPIPQSLSSLSEYLSEGPLLSFQPFLSKFLQIFGLAKARLMPRDIHVSWIYVSSDGLGDEEWLGFSHFQSAMKKLGWGCYRTAAIILGSALVPFGLIFPYIGYTMDFKSLDHYKKDSAELILRIIDSNGAALECTMCDLGVIVLKLHGEKLDIPCLNPDKCGKKSMRICIREIREMNCIANTIENSCALILLHGISGATGTETAQSTEGEFITKTVLKLLCDELGVLDVGKPIWQIVLTFLYNKNCAALVSVSDDSGSLVSGILQPFTLNYALLSVFPRNIDIPLSAEIFSYDSRRGNKTNKNLLHDVSWSSFIERVFSQNDDFDSAIFLEKLYFTLPCARSKKFRFLKCWLKQIKGINFSPDSEGNELDNSSSVKGAIEEITSLQQQSECDFSTDDHCLSQPASHLASSFFSIDDSNAFLGSISQKIDHALCTKEVDLFILVERLVFASIDALSTKYGRSPVQELNLWKENDSFDTKIANELSNLLLVKPKDLELKCKSSASTSSTTEPISVIYSNEEKISLSGLGHASILSLNTSSEDNLFLALPANQIFSYKSAKTRVGLLNFFIINIDDI</sequence>
<protein>
    <submittedName>
        <fullName evidence="1">Uncharacterized protein</fullName>
    </submittedName>
</protein>
<dbReference type="AlphaFoldDB" id="A0AAP0B9G7"/>
<dbReference type="GO" id="GO:0006260">
    <property type="term" value="P:DNA replication"/>
    <property type="evidence" value="ECO:0007669"/>
    <property type="project" value="InterPro"/>
</dbReference>
<dbReference type="GO" id="GO:0005634">
    <property type="term" value="C:nucleus"/>
    <property type="evidence" value="ECO:0007669"/>
    <property type="project" value="InterPro"/>
</dbReference>
<comment type="caution">
    <text evidence="1">The sequence shown here is derived from an EMBL/GenBank/DDBJ whole genome shotgun (WGS) entry which is preliminary data.</text>
</comment>
<keyword evidence="2" id="KW-1185">Reference proteome</keyword>
<dbReference type="InterPro" id="IPR026153">
    <property type="entry name" value="Treslin"/>
</dbReference>
<dbReference type="GO" id="GO:0007095">
    <property type="term" value="P:mitotic G2 DNA damage checkpoint signaling"/>
    <property type="evidence" value="ECO:0007669"/>
    <property type="project" value="TreeGrafter"/>
</dbReference>